<accession>H1UWQ3</accession>
<dbReference type="Proteomes" id="UP000007174">
    <property type="component" value="Unassembled WGS sequence"/>
</dbReference>
<dbReference type="AlphaFoldDB" id="H1UWQ3"/>
<proteinExistence type="predicted"/>
<sequence length="74" mass="7976">MLGGVKRGVEITLVESIFALSVTANGGWSGRTESLSLAKRWLDRPVVSLGLDQTAAEKSSRILVDMRSTKQVDS</sequence>
<dbReference type="EMBL" id="CACQ02000414">
    <property type="protein sequence ID" value="CCF32404.1"/>
    <property type="molecule type" value="Genomic_DNA"/>
</dbReference>
<gene>
    <name evidence="1" type="ORF">CH063_04800</name>
</gene>
<organism evidence="1 2">
    <name type="scientific">Colletotrichum higginsianum (strain IMI 349063)</name>
    <name type="common">Crucifer anthracnose fungus</name>
    <dbReference type="NCBI Taxonomy" id="759273"/>
    <lineage>
        <taxon>Eukaryota</taxon>
        <taxon>Fungi</taxon>
        <taxon>Dikarya</taxon>
        <taxon>Ascomycota</taxon>
        <taxon>Pezizomycotina</taxon>
        <taxon>Sordariomycetes</taxon>
        <taxon>Hypocreomycetidae</taxon>
        <taxon>Glomerellales</taxon>
        <taxon>Glomerellaceae</taxon>
        <taxon>Colletotrichum</taxon>
        <taxon>Colletotrichum destructivum species complex</taxon>
    </lineage>
</organism>
<dbReference type="HOGENOM" id="CLU_2687692_0_0_1"/>
<evidence type="ECO:0000313" key="2">
    <source>
        <dbReference type="Proteomes" id="UP000007174"/>
    </source>
</evidence>
<protein>
    <submittedName>
        <fullName evidence="1">Uncharacterized protein</fullName>
    </submittedName>
</protein>
<name>H1UWQ3_COLHI</name>
<dbReference type="VEuPathDB" id="FungiDB:CH63R_06259"/>
<evidence type="ECO:0000313" key="1">
    <source>
        <dbReference type="EMBL" id="CCF32404.1"/>
    </source>
</evidence>
<reference evidence="2" key="1">
    <citation type="journal article" date="2012" name="Nat. Genet.">
        <title>Lifestyle transitions in plant pathogenic Colletotrichum fungi deciphered by genome and transcriptome analyses.</title>
        <authorList>
            <person name="O'Connell R.J."/>
            <person name="Thon M.R."/>
            <person name="Hacquard S."/>
            <person name="Amyotte S.G."/>
            <person name="Kleemann J."/>
            <person name="Torres M.F."/>
            <person name="Damm U."/>
            <person name="Buiate E.A."/>
            <person name="Epstein L."/>
            <person name="Alkan N."/>
            <person name="Altmueller J."/>
            <person name="Alvarado-Balderrama L."/>
            <person name="Bauser C.A."/>
            <person name="Becker C."/>
            <person name="Birren B.W."/>
            <person name="Chen Z."/>
            <person name="Choi J."/>
            <person name="Crouch J.A."/>
            <person name="Duvick J.P."/>
            <person name="Farman M.A."/>
            <person name="Gan P."/>
            <person name="Heiman D."/>
            <person name="Henrissat B."/>
            <person name="Howard R.J."/>
            <person name="Kabbage M."/>
            <person name="Koch C."/>
            <person name="Kracher B."/>
            <person name="Kubo Y."/>
            <person name="Law A.D."/>
            <person name="Lebrun M.-H."/>
            <person name="Lee Y.-H."/>
            <person name="Miyara I."/>
            <person name="Moore N."/>
            <person name="Neumann U."/>
            <person name="Nordstroem K."/>
            <person name="Panaccione D.G."/>
            <person name="Panstruga R."/>
            <person name="Place M."/>
            <person name="Proctor R.H."/>
            <person name="Prusky D."/>
            <person name="Rech G."/>
            <person name="Reinhardt R."/>
            <person name="Rollins J.A."/>
            <person name="Rounsley S."/>
            <person name="Schardl C.L."/>
            <person name="Schwartz D.C."/>
            <person name="Shenoy N."/>
            <person name="Shirasu K."/>
            <person name="Sikhakolli U.R."/>
            <person name="Stueber K."/>
            <person name="Sukno S.A."/>
            <person name="Sweigard J.A."/>
            <person name="Takano Y."/>
            <person name="Takahara H."/>
            <person name="Trail F."/>
            <person name="van der Does H.C."/>
            <person name="Voll L.M."/>
            <person name="Will I."/>
            <person name="Young S."/>
            <person name="Zeng Q."/>
            <person name="Zhang J."/>
            <person name="Zhou S."/>
            <person name="Dickman M.B."/>
            <person name="Schulze-Lefert P."/>
            <person name="Ver Loren van Themaat E."/>
            <person name="Ma L.-J."/>
            <person name="Vaillancourt L.J."/>
        </authorList>
    </citation>
    <scope>NUCLEOTIDE SEQUENCE [LARGE SCALE GENOMIC DNA]</scope>
    <source>
        <strain evidence="2">IMI 349063</strain>
    </source>
</reference>